<dbReference type="EMBL" id="VTEH01000004">
    <property type="protein sequence ID" value="TYR76207.1"/>
    <property type="molecule type" value="Genomic_DNA"/>
</dbReference>
<dbReference type="InterPro" id="IPR004027">
    <property type="entry name" value="SEC_C_motif"/>
</dbReference>
<gene>
    <name evidence="1" type="ORF">FZC79_07280</name>
</gene>
<comment type="caution">
    <text evidence="1">The sequence shown here is derived from an EMBL/GenBank/DDBJ whole genome shotgun (WGS) entry which is preliminary data.</text>
</comment>
<dbReference type="Pfam" id="PF02810">
    <property type="entry name" value="SEC-C"/>
    <property type="match status" value="1"/>
</dbReference>
<dbReference type="InterPro" id="IPR016024">
    <property type="entry name" value="ARM-type_fold"/>
</dbReference>
<dbReference type="InterPro" id="IPR011989">
    <property type="entry name" value="ARM-like"/>
</dbReference>
<dbReference type="PANTHER" id="PTHR33747">
    <property type="entry name" value="UPF0225 PROTEIN SCO1677"/>
    <property type="match status" value="1"/>
</dbReference>
<accession>A0A5D4KFZ0</accession>
<sequence length="205" mass="22813">MKELLEYSFMPSIGLFQVYMAGELRTESTIPDLISLLVRDDGDEALEEISSALIKIGTTEVVEEVEKIALNEDTFIYSVDVLAKIKSPQAEQALLRLLNRTKDMTIRTVILDSLCQQLSVEAIPLVEKQLAAGYDMIMTDLEHSFYANLVMNEIAHPALQETKMNLIAKEKSIEGAVAPIVKEEKVGRNDPCPCGSGKKYKKCCL</sequence>
<evidence type="ECO:0000313" key="2">
    <source>
        <dbReference type="Proteomes" id="UP000323317"/>
    </source>
</evidence>
<dbReference type="Proteomes" id="UP000323317">
    <property type="component" value="Unassembled WGS sequence"/>
</dbReference>
<dbReference type="Gene3D" id="3.10.450.50">
    <property type="match status" value="1"/>
</dbReference>
<dbReference type="SUPFAM" id="SSF48371">
    <property type="entry name" value="ARM repeat"/>
    <property type="match status" value="1"/>
</dbReference>
<evidence type="ECO:0000313" key="1">
    <source>
        <dbReference type="EMBL" id="TYR76207.1"/>
    </source>
</evidence>
<protein>
    <submittedName>
        <fullName evidence="1">Uncharacterized protein</fullName>
    </submittedName>
</protein>
<dbReference type="PANTHER" id="PTHR33747:SF1">
    <property type="entry name" value="ADENYLATE CYCLASE-ASSOCIATED CAP C-TERMINAL DOMAIN-CONTAINING PROTEIN"/>
    <property type="match status" value="1"/>
</dbReference>
<organism evidence="1 2">
    <name type="scientific">Rossellomorea vietnamensis</name>
    <dbReference type="NCBI Taxonomy" id="218284"/>
    <lineage>
        <taxon>Bacteria</taxon>
        <taxon>Bacillati</taxon>
        <taxon>Bacillota</taxon>
        <taxon>Bacilli</taxon>
        <taxon>Bacillales</taxon>
        <taxon>Bacillaceae</taxon>
        <taxon>Rossellomorea</taxon>
    </lineage>
</organism>
<dbReference type="Gene3D" id="1.25.10.10">
    <property type="entry name" value="Leucine-rich Repeat Variant"/>
    <property type="match status" value="1"/>
</dbReference>
<name>A0A5D4KFZ0_9BACI</name>
<dbReference type="AlphaFoldDB" id="A0A5D4KFZ0"/>
<reference evidence="1 2" key="1">
    <citation type="submission" date="2019-08" db="EMBL/GenBank/DDBJ databases">
        <title>Bacillus genomes from the desert of Cuatro Cienegas, Coahuila.</title>
        <authorList>
            <person name="Olmedo-Alvarez G."/>
        </authorList>
    </citation>
    <scope>NUCLEOTIDE SEQUENCE [LARGE SCALE GENOMIC DNA]</scope>
    <source>
        <strain evidence="1 2">CH40_1T</strain>
    </source>
</reference>
<proteinExistence type="predicted"/>
<dbReference type="SUPFAM" id="SSF103642">
    <property type="entry name" value="Sec-C motif"/>
    <property type="match status" value="1"/>
</dbReference>